<dbReference type="InterPro" id="IPR050772">
    <property type="entry name" value="Hydratase-Decarb/MhpD_sf"/>
</dbReference>
<dbReference type="PANTHER" id="PTHR30143:SF0">
    <property type="entry name" value="2-KETO-4-PENTENOATE HYDRATASE"/>
    <property type="match status" value="1"/>
</dbReference>
<keyword evidence="2" id="KW-1185">Reference proteome</keyword>
<sequence length="269" mass="28702">MSDSIDNTSRQFVQARLAGRSLASYPGTVPPDLLTAYRIQDVAIDAWPDAPCGWKVARIGPQWQVQYAEERLIGPVFARNVHVVGTGDVATCPIFEGGFAAVEAEIGVYVGADAAVDKIDWTPEQAAQLVGKVCIGVEVASSPLATLNDLGPGAVISDFGNNWGVIAGAEIGDWRTRTEELAVETFIDGQSAGRGKIAIPATPLAALAFALNKAAQRKRPLRKGDYISTGMITGVHDIRIGQESRLSFGEYGEILCRAVRAERYSGSTR</sequence>
<evidence type="ECO:0000313" key="1">
    <source>
        <dbReference type="EMBL" id="MBB6092525.1"/>
    </source>
</evidence>
<dbReference type="Gene3D" id="3.90.850.10">
    <property type="entry name" value="Fumarylacetoacetase-like, C-terminal domain"/>
    <property type="match status" value="1"/>
</dbReference>
<protein>
    <submittedName>
        <fullName evidence="1">2-keto-4-pentenoate hydratase</fullName>
        <ecNumber evidence="1">4.2.1.80</ecNumber>
    </submittedName>
</protein>
<organism evidence="1 2">
    <name type="scientific">Povalibacter uvarum</name>
    <dbReference type="NCBI Taxonomy" id="732238"/>
    <lineage>
        <taxon>Bacteria</taxon>
        <taxon>Pseudomonadati</taxon>
        <taxon>Pseudomonadota</taxon>
        <taxon>Gammaproteobacteria</taxon>
        <taxon>Steroidobacterales</taxon>
        <taxon>Steroidobacteraceae</taxon>
        <taxon>Povalibacter</taxon>
    </lineage>
</organism>
<dbReference type="GO" id="GO:0008684">
    <property type="term" value="F:2-oxopent-4-enoate hydratase activity"/>
    <property type="evidence" value="ECO:0007669"/>
    <property type="project" value="UniProtKB-EC"/>
</dbReference>
<proteinExistence type="predicted"/>
<gene>
    <name evidence="1" type="ORF">HNQ60_001403</name>
</gene>
<dbReference type="EC" id="4.2.1.80" evidence="1"/>
<dbReference type="GO" id="GO:0005737">
    <property type="term" value="C:cytoplasm"/>
    <property type="evidence" value="ECO:0007669"/>
    <property type="project" value="TreeGrafter"/>
</dbReference>
<evidence type="ECO:0000313" key="2">
    <source>
        <dbReference type="Proteomes" id="UP000588068"/>
    </source>
</evidence>
<dbReference type="PANTHER" id="PTHR30143">
    <property type="entry name" value="ACID HYDRATASE"/>
    <property type="match status" value="1"/>
</dbReference>
<dbReference type="RefSeq" id="WP_221304078.1">
    <property type="nucleotide sequence ID" value="NZ_JACHHZ010000002.1"/>
</dbReference>
<dbReference type="InterPro" id="IPR036663">
    <property type="entry name" value="Fumarylacetoacetase_C_sf"/>
</dbReference>
<keyword evidence="1" id="KW-0456">Lyase</keyword>
<dbReference type="Proteomes" id="UP000588068">
    <property type="component" value="Unassembled WGS sequence"/>
</dbReference>
<name>A0A841HKI5_9GAMM</name>
<comment type="caution">
    <text evidence="1">The sequence shown here is derived from an EMBL/GenBank/DDBJ whole genome shotgun (WGS) entry which is preliminary data.</text>
</comment>
<dbReference type="EMBL" id="JACHHZ010000002">
    <property type="protein sequence ID" value="MBB6092525.1"/>
    <property type="molecule type" value="Genomic_DNA"/>
</dbReference>
<reference evidence="1 2" key="1">
    <citation type="submission" date="2020-08" db="EMBL/GenBank/DDBJ databases">
        <title>Genomic Encyclopedia of Type Strains, Phase IV (KMG-IV): sequencing the most valuable type-strain genomes for metagenomic binning, comparative biology and taxonomic classification.</title>
        <authorList>
            <person name="Goeker M."/>
        </authorList>
    </citation>
    <scope>NUCLEOTIDE SEQUENCE [LARGE SCALE GENOMIC DNA]</scope>
    <source>
        <strain evidence="1 2">DSM 26723</strain>
    </source>
</reference>
<dbReference type="SUPFAM" id="SSF56529">
    <property type="entry name" value="FAH"/>
    <property type="match status" value="1"/>
</dbReference>
<dbReference type="AlphaFoldDB" id="A0A841HKI5"/>
<accession>A0A841HKI5</accession>